<evidence type="ECO:0000256" key="1">
    <source>
        <dbReference type="SAM" id="Phobius"/>
    </source>
</evidence>
<evidence type="ECO:0000313" key="4">
    <source>
        <dbReference type="Proteomes" id="UP000332933"/>
    </source>
</evidence>
<protein>
    <submittedName>
        <fullName evidence="3">Aste57867_1126 protein</fullName>
    </submittedName>
</protein>
<dbReference type="Proteomes" id="UP000332933">
    <property type="component" value="Unassembled WGS sequence"/>
</dbReference>
<gene>
    <name evidence="3" type="primary">Aste57867_1126</name>
    <name evidence="2" type="ORF">As57867_001125</name>
    <name evidence="3" type="ORF">ASTE57867_1126</name>
</gene>
<dbReference type="Gene3D" id="1.20.5.110">
    <property type="match status" value="1"/>
</dbReference>
<feature type="transmembrane region" description="Helical" evidence="1">
    <location>
        <begin position="103"/>
        <end position="124"/>
    </location>
</feature>
<organism evidence="3 4">
    <name type="scientific">Aphanomyces stellatus</name>
    <dbReference type="NCBI Taxonomy" id="120398"/>
    <lineage>
        <taxon>Eukaryota</taxon>
        <taxon>Sar</taxon>
        <taxon>Stramenopiles</taxon>
        <taxon>Oomycota</taxon>
        <taxon>Saprolegniomycetes</taxon>
        <taxon>Saprolegniales</taxon>
        <taxon>Verrucalvaceae</taxon>
        <taxon>Aphanomyces</taxon>
    </lineage>
</organism>
<keyword evidence="1" id="KW-0472">Membrane</keyword>
<keyword evidence="1" id="KW-1133">Transmembrane helix</keyword>
<keyword evidence="4" id="KW-1185">Reference proteome</keyword>
<proteinExistence type="predicted"/>
<keyword evidence="1" id="KW-0812">Transmembrane</keyword>
<reference evidence="3 4" key="1">
    <citation type="submission" date="2019-03" db="EMBL/GenBank/DDBJ databases">
        <authorList>
            <person name="Gaulin E."/>
            <person name="Dumas B."/>
        </authorList>
    </citation>
    <scope>NUCLEOTIDE SEQUENCE [LARGE SCALE GENOMIC DNA]</scope>
    <source>
        <strain evidence="3">CBS 568.67</strain>
    </source>
</reference>
<dbReference type="EMBL" id="CAADRA010000079">
    <property type="protein sequence ID" value="VFT78347.1"/>
    <property type="molecule type" value="Genomic_DNA"/>
</dbReference>
<evidence type="ECO:0000313" key="2">
    <source>
        <dbReference type="EMBL" id="KAF0719313.1"/>
    </source>
</evidence>
<evidence type="ECO:0000313" key="3">
    <source>
        <dbReference type="EMBL" id="VFT78347.1"/>
    </source>
</evidence>
<sequence length="127" mass="14517">MRKKNNNASASTSLTAGASRMSNYGATYDPTAHRLMATSDKIEQTKQTIAEADRTAKHLLVDLEAQRGQFTDMKEMVNETKSATSQAQAYLKEIRDRNLRQKAFLWSIIVVLLAVDLFLFYYFFLRQ</sequence>
<dbReference type="EMBL" id="VJMH01000079">
    <property type="protein sequence ID" value="KAF0719313.1"/>
    <property type="molecule type" value="Genomic_DNA"/>
</dbReference>
<dbReference type="SUPFAM" id="SSF58038">
    <property type="entry name" value="SNARE fusion complex"/>
    <property type="match status" value="1"/>
</dbReference>
<name>A0A485K5P0_9STRA</name>
<accession>A0A485K5P0</accession>
<dbReference type="OrthoDB" id="430637at2759"/>
<reference evidence="2" key="2">
    <citation type="submission" date="2019-06" db="EMBL/GenBank/DDBJ databases">
        <title>Genomics analysis of Aphanomyces spp. identifies a new class of oomycete effector associated with host adaptation.</title>
        <authorList>
            <person name="Gaulin E."/>
        </authorList>
    </citation>
    <scope>NUCLEOTIDE SEQUENCE</scope>
    <source>
        <strain evidence="2">CBS 578.67</strain>
    </source>
</reference>
<dbReference type="AlphaFoldDB" id="A0A485K5P0"/>